<dbReference type="InterPro" id="IPR019734">
    <property type="entry name" value="TPR_rpt"/>
</dbReference>
<dbReference type="KEGG" id="spu:105446829"/>
<dbReference type="PROSITE" id="PS50005">
    <property type="entry name" value="TPR"/>
    <property type="match status" value="1"/>
</dbReference>
<evidence type="ECO:0000256" key="1">
    <source>
        <dbReference type="ARBA" id="ARBA00022737"/>
    </source>
</evidence>
<dbReference type="InterPro" id="IPR051727">
    <property type="entry name" value="DnaJ_C3_Co-chaperones"/>
</dbReference>
<dbReference type="InParanoid" id="A0A7M7NLU3"/>
<dbReference type="Pfam" id="PF07719">
    <property type="entry name" value="TPR_2"/>
    <property type="match status" value="1"/>
</dbReference>
<dbReference type="AlphaFoldDB" id="A0A7M7NLU3"/>
<dbReference type="GeneID" id="105446829"/>
<dbReference type="InterPro" id="IPR013105">
    <property type="entry name" value="TPR_2"/>
</dbReference>
<keyword evidence="5" id="KW-1185">Reference proteome</keyword>
<dbReference type="SMART" id="SM00028">
    <property type="entry name" value="TPR"/>
    <property type="match status" value="2"/>
</dbReference>
<keyword evidence="2 3" id="KW-0802">TPR repeat</keyword>
<evidence type="ECO:0000313" key="5">
    <source>
        <dbReference type="Proteomes" id="UP000007110"/>
    </source>
</evidence>
<dbReference type="Gene3D" id="1.25.40.10">
    <property type="entry name" value="Tetratricopeptide repeat domain"/>
    <property type="match status" value="1"/>
</dbReference>
<dbReference type="OrthoDB" id="1726119at2759"/>
<reference evidence="4" key="2">
    <citation type="submission" date="2021-01" db="UniProtKB">
        <authorList>
            <consortium name="EnsemblMetazoa"/>
        </authorList>
    </citation>
    <scope>IDENTIFICATION</scope>
</reference>
<dbReference type="InterPro" id="IPR011990">
    <property type="entry name" value="TPR-like_helical_dom_sf"/>
</dbReference>
<dbReference type="PANTHER" id="PTHR44140">
    <property type="entry name" value="LD25575P"/>
    <property type="match status" value="1"/>
</dbReference>
<organism evidence="4 5">
    <name type="scientific">Strongylocentrotus purpuratus</name>
    <name type="common">Purple sea urchin</name>
    <dbReference type="NCBI Taxonomy" id="7668"/>
    <lineage>
        <taxon>Eukaryota</taxon>
        <taxon>Metazoa</taxon>
        <taxon>Echinodermata</taxon>
        <taxon>Eleutherozoa</taxon>
        <taxon>Echinozoa</taxon>
        <taxon>Echinoidea</taxon>
        <taxon>Euechinoidea</taxon>
        <taxon>Echinacea</taxon>
        <taxon>Camarodonta</taxon>
        <taxon>Echinidea</taxon>
        <taxon>Strongylocentrotidae</taxon>
        <taxon>Strongylocentrotus</taxon>
    </lineage>
</organism>
<protein>
    <submittedName>
        <fullName evidence="4">Uncharacterized protein</fullName>
    </submittedName>
</protein>
<dbReference type="PANTHER" id="PTHR44140:SF2">
    <property type="entry name" value="LD25575P"/>
    <property type="match status" value="1"/>
</dbReference>
<sequence length="111" mass="12574">MAYYKRADVYLARGSPKLALSDLKKSMTLKPDFTPALISHGNVLFKLGHLAKAREDYAAVLKYDPSNKEADKQLGMTRTLEERITLGDQLFQSNQHEQALDAYSEVIMVRQ</sequence>
<dbReference type="RefSeq" id="XP_030838376.1">
    <property type="nucleotide sequence ID" value="XM_030982516.1"/>
</dbReference>
<name>A0A7M7NLU3_STRPU</name>
<dbReference type="Pfam" id="PF13181">
    <property type="entry name" value="TPR_8"/>
    <property type="match status" value="1"/>
</dbReference>
<accession>A0A7M7NLU3</accession>
<dbReference type="EnsemblMetazoa" id="XM_030982516">
    <property type="protein sequence ID" value="XP_030838376"/>
    <property type="gene ID" value="LOC105446829"/>
</dbReference>
<keyword evidence="1" id="KW-0677">Repeat</keyword>
<evidence type="ECO:0000256" key="3">
    <source>
        <dbReference type="PROSITE-ProRule" id="PRU00339"/>
    </source>
</evidence>
<reference evidence="5" key="1">
    <citation type="submission" date="2015-02" db="EMBL/GenBank/DDBJ databases">
        <title>Genome sequencing for Strongylocentrotus purpuratus.</title>
        <authorList>
            <person name="Murali S."/>
            <person name="Liu Y."/>
            <person name="Vee V."/>
            <person name="English A."/>
            <person name="Wang M."/>
            <person name="Skinner E."/>
            <person name="Han Y."/>
            <person name="Muzny D.M."/>
            <person name="Worley K.C."/>
            <person name="Gibbs R.A."/>
        </authorList>
    </citation>
    <scope>NUCLEOTIDE SEQUENCE</scope>
</reference>
<dbReference type="Proteomes" id="UP000007110">
    <property type="component" value="Unassembled WGS sequence"/>
</dbReference>
<proteinExistence type="predicted"/>
<dbReference type="SUPFAM" id="SSF48452">
    <property type="entry name" value="TPR-like"/>
    <property type="match status" value="1"/>
</dbReference>
<evidence type="ECO:0000256" key="2">
    <source>
        <dbReference type="ARBA" id="ARBA00022803"/>
    </source>
</evidence>
<evidence type="ECO:0000313" key="4">
    <source>
        <dbReference type="EnsemblMetazoa" id="XP_030838376"/>
    </source>
</evidence>
<feature type="repeat" description="TPR" evidence="3">
    <location>
        <begin position="34"/>
        <end position="67"/>
    </location>
</feature>